<dbReference type="HAMAP" id="MF_00183">
    <property type="entry name" value="DXP_reductoisom"/>
    <property type="match status" value="1"/>
</dbReference>
<comment type="cofactor">
    <cofactor evidence="12">
        <name>Mg(2+)</name>
        <dbReference type="ChEBI" id="CHEBI:18420"/>
    </cofactor>
    <cofactor evidence="12">
        <name>Mn(2+)</name>
        <dbReference type="ChEBI" id="CHEBI:29035"/>
    </cofactor>
</comment>
<keyword evidence="7 12" id="KW-0560">Oxidoreductase</keyword>
<feature type="domain" description="1-deoxy-D-xylulose 5-phosphate reductoisomerase N-terminal" evidence="13">
    <location>
        <begin position="5"/>
        <end position="133"/>
    </location>
</feature>
<dbReference type="UniPathway" id="UPA00056">
    <property type="reaction ID" value="UER00092"/>
</dbReference>
<feature type="binding site" evidence="12">
    <location>
        <position position="14"/>
    </location>
    <ligand>
        <name>NADPH</name>
        <dbReference type="ChEBI" id="CHEBI:57783"/>
    </ligand>
</feature>
<comment type="catalytic activity">
    <reaction evidence="10">
        <text>2-C-methyl-D-erythritol 4-phosphate + NADP(+) = 1-deoxy-D-xylulose 5-phosphate + NADPH + H(+)</text>
        <dbReference type="Rhea" id="RHEA:13717"/>
        <dbReference type="ChEBI" id="CHEBI:15378"/>
        <dbReference type="ChEBI" id="CHEBI:57783"/>
        <dbReference type="ChEBI" id="CHEBI:57792"/>
        <dbReference type="ChEBI" id="CHEBI:58262"/>
        <dbReference type="ChEBI" id="CHEBI:58349"/>
        <dbReference type="EC" id="1.1.1.267"/>
    </reaction>
    <physiologicalReaction direction="right-to-left" evidence="10">
        <dbReference type="Rhea" id="RHEA:13719"/>
    </physiologicalReaction>
</comment>
<feature type="domain" description="DXP reductoisomerase C-terminal" evidence="15">
    <location>
        <begin position="266"/>
        <end position="382"/>
    </location>
</feature>
<feature type="binding site" evidence="12">
    <location>
        <position position="153"/>
    </location>
    <ligand>
        <name>Mn(2+)</name>
        <dbReference type="ChEBI" id="CHEBI:29035"/>
    </ligand>
</feature>
<feature type="binding site" evidence="12">
    <location>
        <position position="125"/>
    </location>
    <ligand>
        <name>NADPH</name>
        <dbReference type="ChEBI" id="CHEBI:57783"/>
    </ligand>
</feature>
<dbReference type="GO" id="GO:0051484">
    <property type="term" value="P:isopentenyl diphosphate biosynthetic process, methylerythritol 4-phosphate pathway involved in terpenoid biosynthetic process"/>
    <property type="evidence" value="ECO:0007669"/>
    <property type="project" value="UniProtKB-ARBA"/>
</dbReference>
<keyword evidence="16" id="KW-0413">Isomerase</keyword>
<feature type="binding site" evidence="12">
    <location>
        <position position="127"/>
    </location>
    <ligand>
        <name>NADPH</name>
        <dbReference type="ChEBI" id="CHEBI:57783"/>
    </ligand>
</feature>
<dbReference type="Gene3D" id="1.10.1740.10">
    <property type="match status" value="1"/>
</dbReference>
<feature type="binding site" evidence="12">
    <location>
        <position position="226"/>
    </location>
    <ligand>
        <name>Mn(2+)</name>
        <dbReference type="ChEBI" id="CHEBI:29035"/>
    </ligand>
</feature>
<evidence type="ECO:0000256" key="1">
    <source>
        <dbReference type="ARBA" id="ARBA00001941"/>
    </source>
</evidence>
<evidence type="ECO:0000256" key="8">
    <source>
        <dbReference type="ARBA" id="ARBA00023211"/>
    </source>
</evidence>
<dbReference type="InterPro" id="IPR003821">
    <property type="entry name" value="DXP_reductoisomerase"/>
</dbReference>
<evidence type="ECO:0000259" key="13">
    <source>
        <dbReference type="Pfam" id="PF02670"/>
    </source>
</evidence>
<dbReference type="AlphaFoldDB" id="A0A1A9RI64"/>
<dbReference type="EMBL" id="LXSF01000001">
    <property type="protein sequence ID" value="OAM18387.1"/>
    <property type="molecule type" value="Genomic_DNA"/>
</dbReference>
<feature type="binding site" evidence="12">
    <location>
        <position position="226"/>
    </location>
    <ligand>
        <name>1-deoxy-D-xylulose 5-phosphate</name>
        <dbReference type="ChEBI" id="CHEBI:57792"/>
    </ligand>
</feature>
<evidence type="ECO:0000313" key="16">
    <source>
        <dbReference type="EMBL" id="OAM18387.1"/>
    </source>
</evidence>
<feature type="domain" description="1-deoxy-D-xylulose 5-phosphate reductoisomerase C-terminal" evidence="14">
    <location>
        <begin position="147"/>
        <end position="234"/>
    </location>
</feature>
<dbReference type="Proteomes" id="UP000078003">
    <property type="component" value="Unassembled WGS sequence"/>
</dbReference>
<keyword evidence="9 12" id="KW-0414">Isoprene biosynthesis</keyword>
<dbReference type="InterPro" id="IPR013512">
    <property type="entry name" value="DXP_reductoisomerase_N"/>
</dbReference>
<evidence type="ECO:0000256" key="6">
    <source>
        <dbReference type="ARBA" id="ARBA00022857"/>
    </source>
</evidence>
<feature type="binding site" evidence="12">
    <location>
        <position position="151"/>
    </location>
    <ligand>
        <name>Mn(2+)</name>
        <dbReference type="ChEBI" id="CHEBI:29035"/>
    </ligand>
</feature>
<accession>A0A1A9RI64</accession>
<protein>
    <recommendedName>
        <fullName evidence="11 12">1-deoxy-D-xylulose 5-phosphate reductoisomerase</fullName>
        <shortName evidence="12">DXP reductoisomerase</shortName>
        <ecNumber evidence="4 12">1.1.1.267</ecNumber>
    </recommendedName>
    <alternativeName>
        <fullName evidence="12">1-deoxyxylulose-5-phosphate reductoisomerase</fullName>
    </alternativeName>
    <alternativeName>
        <fullName evidence="12">2-C-methyl-D-erythritol 4-phosphate synthase</fullName>
    </alternativeName>
</protein>
<evidence type="ECO:0000256" key="3">
    <source>
        <dbReference type="ARBA" id="ARBA00006825"/>
    </source>
</evidence>
<dbReference type="Pfam" id="PF13288">
    <property type="entry name" value="DXPR_C"/>
    <property type="match status" value="1"/>
</dbReference>
<sequence>MTQSLTILGSTGSIGTSTLDVVARHPERFRIFALSGHSQTAKLAEQCLAFRPQYAVTANEAQAAELRTHLAAAGCQTEVLHGEQALCDIAAAPETDGVMAAIVGAAGLPPTLAAARAGKTIYLANKETLVVSGSLFMQTAAQSGARILPVDSEHNAIYQVLPPEKGCLKQNGVQSIILTASGGPFLHTDLADFPAITPEQAVKHPNWQMGRKISVDSATMMNKGLELIEAHWLFNCPPDKLETVIHPQSVVHSMVRYADGSVLAQMGMPDMRTPIAYCLGLPERIASGVPPLDFAALSALTFETPDYRRFPCLELAYQAMQAGGGVPCVLNAANEIAVAAFLADRIRFTDIARTVRHCLEQDFSGSHHSLEGLLDLDAAARRAAEAFVQQVAHR</sequence>
<dbReference type="GO" id="GO:0070402">
    <property type="term" value="F:NADPH binding"/>
    <property type="evidence" value="ECO:0007669"/>
    <property type="project" value="InterPro"/>
</dbReference>
<evidence type="ECO:0000259" key="14">
    <source>
        <dbReference type="Pfam" id="PF08436"/>
    </source>
</evidence>
<comment type="function">
    <text evidence="12">Catalyzes the NADPH-dependent rearrangement and reduction of 1-deoxy-D-xylulose-5-phosphate (DXP) to 2-C-methyl-D-erythritol 4-phosphate (MEP).</text>
</comment>
<dbReference type="PIRSF" id="PIRSF006205">
    <property type="entry name" value="Dxp_reductismrs"/>
    <property type="match status" value="1"/>
</dbReference>
<dbReference type="EC" id="1.1.1.267" evidence="4 12"/>
<dbReference type="PANTHER" id="PTHR30525:SF0">
    <property type="entry name" value="1-DEOXY-D-XYLULOSE 5-PHOSPHATE REDUCTOISOMERASE, CHLOROPLASTIC"/>
    <property type="match status" value="1"/>
</dbReference>
<dbReference type="GO" id="GO:0030145">
    <property type="term" value="F:manganese ion binding"/>
    <property type="evidence" value="ECO:0007669"/>
    <property type="project" value="TreeGrafter"/>
</dbReference>
<feature type="binding site" evidence="12">
    <location>
        <position position="223"/>
    </location>
    <ligand>
        <name>1-deoxy-D-xylulose 5-phosphate</name>
        <dbReference type="ChEBI" id="CHEBI:57792"/>
    </ligand>
</feature>
<evidence type="ECO:0000256" key="7">
    <source>
        <dbReference type="ARBA" id="ARBA00023002"/>
    </source>
</evidence>
<organism evidence="16 17">
    <name type="scientific">Eikenella corrodens</name>
    <dbReference type="NCBI Taxonomy" id="539"/>
    <lineage>
        <taxon>Bacteria</taxon>
        <taxon>Pseudomonadati</taxon>
        <taxon>Pseudomonadota</taxon>
        <taxon>Betaproteobacteria</taxon>
        <taxon>Neisseriales</taxon>
        <taxon>Neisseriaceae</taxon>
        <taxon>Eikenella</taxon>
    </lineage>
</organism>
<evidence type="ECO:0000256" key="4">
    <source>
        <dbReference type="ARBA" id="ARBA00012366"/>
    </source>
</evidence>
<feature type="binding site" evidence="12">
    <location>
        <position position="12"/>
    </location>
    <ligand>
        <name>NADPH</name>
        <dbReference type="ChEBI" id="CHEBI:57783"/>
    </ligand>
</feature>
<comment type="caution">
    <text evidence="12">Lacks conserved residue(s) required for the propagation of feature annotation.</text>
</comment>
<feature type="binding site" evidence="12">
    <location>
        <position position="152"/>
    </location>
    <ligand>
        <name>1-deoxy-D-xylulose 5-phosphate</name>
        <dbReference type="ChEBI" id="CHEBI:57792"/>
    </ligand>
</feature>
<keyword evidence="5 12" id="KW-0479">Metal-binding</keyword>
<feature type="binding site" evidence="12">
    <location>
        <position position="204"/>
    </location>
    <ligand>
        <name>1-deoxy-D-xylulose 5-phosphate</name>
        <dbReference type="ChEBI" id="CHEBI:57792"/>
    </ligand>
</feature>
<comment type="pathway">
    <text evidence="2 12">Isoprenoid biosynthesis; isopentenyl diphosphate biosynthesis via DXP pathway; isopentenyl diphosphate from 1-deoxy-D-xylulose 5-phosphate: step 1/6.</text>
</comment>
<dbReference type="InterPro" id="IPR026877">
    <property type="entry name" value="DXPR_C"/>
</dbReference>
<feature type="binding site" evidence="12">
    <location>
        <position position="217"/>
    </location>
    <ligand>
        <name>1-deoxy-D-xylulose 5-phosphate</name>
        <dbReference type="ChEBI" id="CHEBI:57792"/>
    </ligand>
</feature>
<comment type="similarity">
    <text evidence="3 12">Belongs to the DXR family.</text>
</comment>
<feature type="binding site" evidence="12">
    <location>
        <position position="181"/>
    </location>
    <ligand>
        <name>1-deoxy-D-xylulose 5-phosphate</name>
        <dbReference type="ChEBI" id="CHEBI:57792"/>
    </ligand>
</feature>
<name>A0A1A9RI64_EIKCO</name>
<dbReference type="InterPro" id="IPR036169">
    <property type="entry name" value="DXPR_C_sf"/>
</dbReference>
<evidence type="ECO:0000256" key="12">
    <source>
        <dbReference type="HAMAP-Rule" id="MF_00183"/>
    </source>
</evidence>
<dbReference type="GO" id="GO:0016853">
    <property type="term" value="F:isomerase activity"/>
    <property type="evidence" value="ECO:0007669"/>
    <property type="project" value="UniProtKB-KW"/>
</dbReference>
<keyword evidence="12" id="KW-0460">Magnesium</keyword>
<proteinExistence type="inferred from homology"/>
<evidence type="ECO:0000256" key="2">
    <source>
        <dbReference type="ARBA" id="ARBA00005094"/>
    </source>
</evidence>
<feature type="binding site" evidence="12">
    <location>
        <position position="126"/>
    </location>
    <ligand>
        <name>1-deoxy-D-xylulose 5-phosphate</name>
        <dbReference type="ChEBI" id="CHEBI:57792"/>
    </ligand>
</feature>
<dbReference type="SUPFAM" id="SSF55347">
    <property type="entry name" value="Glyceraldehyde-3-phosphate dehydrogenase-like, C-terminal domain"/>
    <property type="match status" value="1"/>
</dbReference>
<feature type="binding site" evidence="12">
    <location>
        <position position="153"/>
    </location>
    <ligand>
        <name>1-deoxy-D-xylulose 5-phosphate</name>
        <dbReference type="ChEBI" id="CHEBI:57792"/>
    </ligand>
</feature>
<feature type="binding site" evidence="12">
    <location>
        <position position="210"/>
    </location>
    <ligand>
        <name>NADPH</name>
        <dbReference type="ChEBI" id="CHEBI:57783"/>
    </ligand>
</feature>
<dbReference type="Pfam" id="PF08436">
    <property type="entry name" value="DXP_redisom_C"/>
    <property type="match status" value="1"/>
</dbReference>
<dbReference type="FunFam" id="3.40.50.720:FF:000045">
    <property type="entry name" value="1-deoxy-D-xylulose 5-phosphate reductoisomerase"/>
    <property type="match status" value="1"/>
</dbReference>
<evidence type="ECO:0000313" key="17">
    <source>
        <dbReference type="Proteomes" id="UP000078003"/>
    </source>
</evidence>
<dbReference type="InterPro" id="IPR013644">
    <property type="entry name" value="DXP_reductoisomerase_C"/>
</dbReference>
<evidence type="ECO:0000256" key="11">
    <source>
        <dbReference type="ARBA" id="ARBA00071224"/>
    </source>
</evidence>
<dbReference type="Gene3D" id="3.40.50.720">
    <property type="entry name" value="NAD(P)-binding Rossmann-like Domain"/>
    <property type="match status" value="1"/>
</dbReference>
<dbReference type="InterPro" id="IPR036291">
    <property type="entry name" value="NAD(P)-bd_dom_sf"/>
</dbReference>
<comment type="caution">
    <text evidence="16">The sequence shown here is derived from an EMBL/GenBank/DDBJ whole genome shotgun (WGS) entry which is preliminary data.</text>
</comment>
<dbReference type="PANTHER" id="PTHR30525">
    <property type="entry name" value="1-DEOXY-D-XYLULOSE 5-PHOSPHATE REDUCTOISOMERASE"/>
    <property type="match status" value="1"/>
</dbReference>
<evidence type="ECO:0000256" key="5">
    <source>
        <dbReference type="ARBA" id="ARBA00022723"/>
    </source>
</evidence>
<dbReference type="NCBIfam" id="NF003938">
    <property type="entry name" value="PRK05447.1-1"/>
    <property type="match status" value="1"/>
</dbReference>
<feature type="binding site" evidence="12">
    <location>
        <position position="11"/>
    </location>
    <ligand>
        <name>NADPH</name>
        <dbReference type="ChEBI" id="CHEBI:57783"/>
    </ligand>
</feature>
<reference evidence="17" key="1">
    <citation type="submission" date="2016-05" db="EMBL/GenBank/DDBJ databases">
        <title>Draft genome of Corynebacterium afermentans subsp. afermentans LCDC 88199T.</title>
        <authorList>
            <person name="Bernier A.-M."/>
            <person name="Bernard K."/>
        </authorList>
    </citation>
    <scope>NUCLEOTIDE SEQUENCE [LARGE SCALE GENOMIC DNA]</scope>
    <source>
        <strain evidence="17">NML01-0328</strain>
    </source>
</reference>
<dbReference type="RefSeq" id="WP_064083575.1">
    <property type="nucleotide sequence ID" value="NZ_LXSF01000001.1"/>
</dbReference>
<feature type="binding site" evidence="12">
    <location>
        <position position="222"/>
    </location>
    <ligand>
        <name>1-deoxy-D-xylulose 5-phosphate</name>
        <dbReference type="ChEBI" id="CHEBI:57792"/>
    </ligand>
</feature>
<dbReference type="NCBIfam" id="TIGR00243">
    <property type="entry name" value="Dxr"/>
    <property type="match status" value="1"/>
</dbReference>
<feature type="binding site" evidence="12">
    <location>
        <position position="13"/>
    </location>
    <ligand>
        <name>NADPH</name>
        <dbReference type="ChEBI" id="CHEBI:57783"/>
    </ligand>
</feature>
<keyword evidence="8 12" id="KW-0464">Manganese</keyword>
<dbReference type="Pfam" id="PF02670">
    <property type="entry name" value="DXP_reductoisom"/>
    <property type="match status" value="1"/>
</dbReference>
<dbReference type="SUPFAM" id="SSF69055">
    <property type="entry name" value="1-deoxy-D-xylulose-5-phosphate reductoisomerase, C-terminal domain"/>
    <property type="match status" value="1"/>
</dbReference>
<keyword evidence="6 12" id="KW-0521">NADP</keyword>
<evidence type="ECO:0000256" key="10">
    <source>
        <dbReference type="ARBA" id="ARBA00048543"/>
    </source>
</evidence>
<dbReference type="SUPFAM" id="SSF51735">
    <property type="entry name" value="NAD(P)-binding Rossmann-fold domains"/>
    <property type="match status" value="1"/>
</dbReference>
<dbReference type="NCBIfam" id="NF009114">
    <property type="entry name" value="PRK12464.1"/>
    <property type="match status" value="1"/>
</dbReference>
<comment type="cofactor">
    <cofactor evidence="1">
        <name>Co(2+)</name>
        <dbReference type="ChEBI" id="CHEBI:48828"/>
    </cofactor>
</comment>
<evidence type="ECO:0000256" key="9">
    <source>
        <dbReference type="ARBA" id="ARBA00023229"/>
    </source>
</evidence>
<evidence type="ECO:0000259" key="15">
    <source>
        <dbReference type="Pfam" id="PF13288"/>
    </source>
</evidence>
<dbReference type="FunFam" id="1.10.1740.10:FF:000004">
    <property type="entry name" value="1-deoxy-D-xylulose 5-phosphate reductoisomerase"/>
    <property type="match status" value="1"/>
</dbReference>
<dbReference type="GO" id="GO:0030604">
    <property type="term" value="F:1-deoxy-D-xylulose-5-phosphate reductoisomerase activity"/>
    <property type="evidence" value="ECO:0007669"/>
    <property type="project" value="UniProtKB-UniRule"/>
</dbReference>
<gene>
    <name evidence="12" type="primary">dxr</name>
    <name evidence="16" type="ORF">A7P85_01535</name>
</gene>